<name>A0AAN7IWC6_QUERU</name>
<comment type="caution">
    <text evidence="1">The sequence shown here is derived from an EMBL/GenBank/DDBJ whole genome shotgun (WGS) entry which is preliminary data.</text>
</comment>
<dbReference type="PANTHER" id="PTHR24121">
    <property type="entry name" value="NO MECHANORECEPTOR POTENTIAL C, ISOFORM D-RELATED"/>
    <property type="match status" value="1"/>
</dbReference>
<dbReference type="Gene3D" id="1.25.40.20">
    <property type="entry name" value="Ankyrin repeat-containing domain"/>
    <property type="match status" value="2"/>
</dbReference>
<gene>
    <name evidence="1" type="ORF">RGQ29_019466</name>
</gene>
<dbReference type="SUPFAM" id="SSF48403">
    <property type="entry name" value="Ankyrin repeat"/>
    <property type="match status" value="1"/>
</dbReference>
<reference evidence="1 2" key="1">
    <citation type="journal article" date="2023" name="G3 (Bethesda)">
        <title>A haplotype-resolved chromosome-scale genome for Quercus rubra L. provides insights into the genetics of adaptive traits for red oak species.</title>
        <authorList>
            <person name="Kapoor B."/>
            <person name="Jenkins J."/>
            <person name="Schmutz J."/>
            <person name="Zhebentyayeva T."/>
            <person name="Kuelheim C."/>
            <person name="Coggeshall M."/>
            <person name="Heim C."/>
            <person name="Lasky J.R."/>
            <person name="Leites L."/>
            <person name="Islam-Faridi N."/>
            <person name="Romero-Severson J."/>
            <person name="DeLeo V.L."/>
            <person name="Lucas S.M."/>
            <person name="Lazic D."/>
            <person name="Gailing O."/>
            <person name="Carlson J."/>
            <person name="Staton M."/>
        </authorList>
    </citation>
    <scope>NUCLEOTIDE SEQUENCE [LARGE SCALE GENOMIC DNA]</scope>
    <source>
        <strain evidence="1">Pseudo-F2</strain>
    </source>
</reference>
<dbReference type="InterPro" id="IPR002110">
    <property type="entry name" value="Ankyrin_rpt"/>
</dbReference>
<dbReference type="EMBL" id="JAXUIC010000005">
    <property type="protein sequence ID" value="KAK4588476.1"/>
    <property type="molecule type" value="Genomic_DNA"/>
</dbReference>
<dbReference type="PANTHER" id="PTHR24121:SF29">
    <property type="match status" value="1"/>
</dbReference>
<dbReference type="Pfam" id="PF12796">
    <property type="entry name" value="Ank_2"/>
    <property type="match status" value="1"/>
</dbReference>
<dbReference type="AlphaFoldDB" id="A0AAN7IWC6"/>
<evidence type="ECO:0000313" key="1">
    <source>
        <dbReference type="EMBL" id="KAK4588476.1"/>
    </source>
</evidence>
<sequence length="350" mass="39447">MVAIYKTKHNGGMKHNYSSHTHTNRMTDLEQGQVEGGDLEVEHFRGFDMECFSKLRDPYMAALNGDWDTLKNFFTEENCQLLFASMTIDSDTALHIAAYSGKKYVLQHLVDLLPPHRVHEALSKKNDHGNNTFHEVATTDKVEAAEFLVRKFNAAEVKDQLHQILNDKNDLGETPVYRAVAYGHTKMAKFLLDECVADKSSAKEKTNVADISLHFQRNDSVSILHIAVIGQHFDTARWLLGKDKTLATREAVLSKKPGEGEHGQTCLQLLARMPLAFWSTSRMGTLKRFLYVCLPGYVDDVDDEAQKLSSPMEDSASGQSIQSKKLSSRGMYTMKSFLIFTDHDCSVHVE</sequence>
<accession>A0AAN7IWC6</accession>
<dbReference type="InterPro" id="IPR036770">
    <property type="entry name" value="Ankyrin_rpt-contain_sf"/>
</dbReference>
<keyword evidence="2" id="KW-1185">Reference proteome</keyword>
<dbReference type="Proteomes" id="UP001324115">
    <property type="component" value="Unassembled WGS sequence"/>
</dbReference>
<evidence type="ECO:0000313" key="2">
    <source>
        <dbReference type="Proteomes" id="UP001324115"/>
    </source>
</evidence>
<proteinExistence type="predicted"/>
<protein>
    <submittedName>
        <fullName evidence="1">Uncharacterized protein</fullName>
    </submittedName>
</protein>
<organism evidence="1 2">
    <name type="scientific">Quercus rubra</name>
    <name type="common">Northern red oak</name>
    <name type="synonym">Quercus borealis</name>
    <dbReference type="NCBI Taxonomy" id="3512"/>
    <lineage>
        <taxon>Eukaryota</taxon>
        <taxon>Viridiplantae</taxon>
        <taxon>Streptophyta</taxon>
        <taxon>Embryophyta</taxon>
        <taxon>Tracheophyta</taxon>
        <taxon>Spermatophyta</taxon>
        <taxon>Magnoliopsida</taxon>
        <taxon>eudicotyledons</taxon>
        <taxon>Gunneridae</taxon>
        <taxon>Pentapetalae</taxon>
        <taxon>rosids</taxon>
        <taxon>fabids</taxon>
        <taxon>Fagales</taxon>
        <taxon>Fagaceae</taxon>
        <taxon>Quercus</taxon>
    </lineage>
</organism>
<dbReference type="SMART" id="SM00248">
    <property type="entry name" value="ANK"/>
    <property type="match status" value="4"/>
</dbReference>